<reference evidence="1 2" key="1">
    <citation type="submission" date="2018-07" db="EMBL/GenBank/DDBJ databases">
        <title>Complete Genome and Methylome Analysis of Deinococcus wulumuqiensis NEB 479.</title>
        <authorList>
            <person name="Fomenkov A."/>
            <person name="Luyten Y."/>
            <person name="Vincze T."/>
            <person name="Anton B.P."/>
            <person name="Clark T."/>
            <person name="Roberts R.J."/>
            <person name="Morgan R.D."/>
        </authorList>
    </citation>
    <scope>NUCLEOTIDE SEQUENCE [LARGE SCALE GENOMIC DNA]</scope>
    <source>
        <strain evidence="1 2">NEB 479</strain>
        <plasmid evidence="2">Plasmid pdrdi</plasmid>
    </source>
</reference>
<organism evidence="1 2">
    <name type="scientific">Deinococcus wulumuqiensis</name>
    <dbReference type="NCBI Taxonomy" id="980427"/>
    <lineage>
        <taxon>Bacteria</taxon>
        <taxon>Thermotogati</taxon>
        <taxon>Deinococcota</taxon>
        <taxon>Deinococci</taxon>
        <taxon>Deinococcales</taxon>
        <taxon>Deinococcaceae</taxon>
        <taxon>Deinococcus</taxon>
    </lineage>
</organism>
<evidence type="ECO:0000313" key="2">
    <source>
        <dbReference type="Proteomes" id="UP000253744"/>
    </source>
</evidence>
<name>A0A345IMR9_9DEIO</name>
<sequence length="88" mass="10329">MNKHPCPSLADRLLAAERVWWFQARPLDTYAEARHVHRKAQARDHWMLENGEYGLKRCRPATMLKLAGRHNRAVSLFLADASRRHRLT</sequence>
<accession>A0A345IMR9</accession>
<proteinExistence type="predicted"/>
<dbReference type="RefSeq" id="WP_114673640.1">
    <property type="nucleotide sequence ID" value="NZ_CP031163.1"/>
</dbReference>
<keyword evidence="1" id="KW-0614">Plasmid</keyword>
<dbReference type="KEGG" id="dwu:DVJ83_18000"/>
<dbReference type="EMBL" id="CP031163">
    <property type="protein sequence ID" value="AXH00992.1"/>
    <property type="molecule type" value="Genomic_DNA"/>
</dbReference>
<dbReference type="Proteomes" id="UP000253744">
    <property type="component" value="Plasmid pDrdI"/>
</dbReference>
<evidence type="ECO:0000313" key="1">
    <source>
        <dbReference type="EMBL" id="AXH00992.1"/>
    </source>
</evidence>
<protein>
    <submittedName>
        <fullName evidence="1">Uncharacterized protein</fullName>
    </submittedName>
</protein>
<gene>
    <name evidence="1" type="ORF">DVJ83_18000</name>
</gene>
<geneLocation type="plasmid" evidence="2">
    <name>pdrdi</name>
</geneLocation>
<dbReference type="AlphaFoldDB" id="A0A345IMR9"/>